<feature type="transmembrane region" description="Helical" evidence="3">
    <location>
        <begin position="154"/>
        <end position="176"/>
    </location>
</feature>
<evidence type="ECO:0000313" key="4">
    <source>
        <dbReference type="EMBL" id="ANV81004.1"/>
    </source>
</evidence>
<accession>A0A1B1TFG0</accession>
<sequence length="225" mass="24020">MFEKFRETWTKATEPIVVKMGNLDPSILTWTSLVIAIVAFVLLAEAKFDETGGLMIIGGIVLIIVAGIFDALDGALARHQGTDGPYGDFLDHTIDRVVDVGLLVALGMNAAFVDDMSSGSMAALLTLMGSYMGTQAQSVGLGRIYGGFSRADRLVITMIGLLAAAIQAITDTAGISSNSIHEYFDWIILGNSELNGITFAIAFSAWGGVYTFIIRFLKTRKGLLG</sequence>
<evidence type="ECO:0000256" key="1">
    <source>
        <dbReference type="ARBA" id="ARBA00022679"/>
    </source>
</evidence>
<dbReference type="GO" id="GO:0008654">
    <property type="term" value="P:phospholipid biosynthetic process"/>
    <property type="evidence" value="ECO:0007669"/>
    <property type="project" value="InterPro"/>
</dbReference>
<dbReference type="InterPro" id="IPR048254">
    <property type="entry name" value="CDP_ALCOHOL_P_TRANSF_CS"/>
</dbReference>
<dbReference type="GO" id="GO:0016780">
    <property type="term" value="F:phosphotransferase activity, for other substituted phosphate groups"/>
    <property type="evidence" value="ECO:0007669"/>
    <property type="project" value="InterPro"/>
</dbReference>
<keyword evidence="1 2" id="KW-0808">Transferase</keyword>
<dbReference type="PROSITE" id="PS00379">
    <property type="entry name" value="CDP_ALCOHOL_P_TRANSF"/>
    <property type="match status" value="1"/>
</dbReference>
<keyword evidence="3" id="KW-1133">Transmembrane helix</keyword>
<name>A0A1B1TFG0_9ARCH</name>
<dbReference type="EMBL" id="KP211914">
    <property type="protein sequence ID" value="ANV81004.1"/>
    <property type="molecule type" value="Genomic_DNA"/>
</dbReference>
<reference evidence="4" key="2">
    <citation type="journal article" date="2015" name="ISME J.">
        <title>A new class of marine Euryarchaeota group II from the Mediterranean deep chlorophyll maximum.</title>
        <authorList>
            <person name="Martin-Cuadrado A.B."/>
            <person name="Garcia-Heredia I."/>
            <person name="Molto A.G."/>
            <person name="Lopez-Ubeda R."/>
            <person name="Kimes N."/>
            <person name="Lopez-Garcia P."/>
            <person name="Moreira D."/>
            <person name="Rodriguez-Valera F."/>
        </authorList>
    </citation>
    <scope>NUCLEOTIDE SEQUENCE</scope>
</reference>
<dbReference type="Pfam" id="PF01066">
    <property type="entry name" value="CDP-OH_P_transf"/>
    <property type="match status" value="1"/>
</dbReference>
<feature type="transmembrane region" description="Helical" evidence="3">
    <location>
        <begin position="196"/>
        <end position="217"/>
    </location>
</feature>
<protein>
    <submittedName>
        <fullName evidence="4">Phosphatidylglycerophosphate synthase (PgsA, PGS1)</fullName>
    </submittedName>
</protein>
<proteinExistence type="inferred from homology"/>
<dbReference type="InterPro" id="IPR000462">
    <property type="entry name" value="CDP-OH_P_trans"/>
</dbReference>
<organism evidence="4">
    <name type="scientific">uncultured Poseidoniia archaeon</name>
    <dbReference type="NCBI Taxonomy" id="1697135"/>
    <lineage>
        <taxon>Archaea</taxon>
        <taxon>Methanobacteriati</taxon>
        <taxon>Thermoplasmatota</taxon>
        <taxon>Candidatus Poseidoniia</taxon>
        <taxon>environmental samples</taxon>
    </lineage>
</organism>
<evidence type="ECO:0000256" key="3">
    <source>
        <dbReference type="SAM" id="Phobius"/>
    </source>
</evidence>
<dbReference type="Gene3D" id="1.20.120.1760">
    <property type="match status" value="1"/>
</dbReference>
<feature type="transmembrane region" description="Helical" evidence="3">
    <location>
        <begin position="27"/>
        <end position="44"/>
    </location>
</feature>
<dbReference type="InterPro" id="IPR043130">
    <property type="entry name" value="CDP-OH_PTrfase_TM_dom"/>
</dbReference>
<reference evidence="4" key="1">
    <citation type="submission" date="2014-11" db="EMBL/GenBank/DDBJ databases">
        <authorList>
            <person name="Zhu J."/>
            <person name="Qi W."/>
            <person name="Song R."/>
        </authorList>
    </citation>
    <scope>NUCLEOTIDE SEQUENCE</scope>
</reference>
<comment type="similarity">
    <text evidence="2">Belongs to the CDP-alcohol phosphatidyltransferase class-I family.</text>
</comment>
<dbReference type="AlphaFoldDB" id="A0A1B1TFG0"/>
<evidence type="ECO:0000256" key="2">
    <source>
        <dbReference type="RuleBase" id="RU003750"/>
    </source>
</evidence>
<keyword evidence="3" id="KW-0472">Membrane</keyword>
<feature type="transmembrane region" description="Helical" evidence="3">
    <location>
        <begin position="51"/>
        <end position="69"/>
    </location>
</feature>
<keyword evidence="3" id="KW-0812">Transmembrane</keyword>
<dbReference type="GO" id="GO:0016020">
    <property type="term" value="C:membrane"/>
    <property type="evidence" value="ECO:0007669"/>
    <property type="project" value="InterPro"/>
</dbReference>